<name>A0A0D5ZCM9_PAEPS</name>
<accession>A0A0D5ZCM9</accession>
<sequence length="69" mass="8226">MHKHSLLFIAKTFIDLDSLLQYLFSYLLLLICDSNSIMKTILILLLFAHKSFYYNYKGTKNKMLYVLEE</sequence>
<dbReference type="Proteomes" id="UP000006868">
    <property type="component" value="Plasmid pSC2"/>
</dbReference>
<dbReference type="KEGG" id="ppm:PPSC2_26885"/>
<keyword evidence="1" id="KW-1133">Transmembrane helix</keyword>
<proteinExistence type="predicted"/>
<reference evidence="2 3" key="1">
    <citation type="journal article" date="2011" name="J. Bacteriol.">
        <title>Complete genome sequence of Paenibacillus polymyxa SC2, a strain of plant growth-promoting Rhizobacterium with broad-spectrum antimicrobial activity.</title>
        <authorList>
            <person name="Ma M."/>
            <person name="Wang C."/>
            <person name="Ding Y."/>
            <person name="Li L."/>
            <person name="Shen D."/>
            <person name="Jiang X."/>
            <person name="Guan D."/>
            <person name="Cao F."/>
            <person name="Chen H."/>
            <person name="Feng R."/>
            <person name="Wang X."/>
            <person name="Ge Y."/>
            <person name="Yao L."/>
            <person name="Bing X."/>
            <person name="Yang X."/>
            <person name="Li J."/>
            <person name="Du B."/>
        </authorList>
    </citation>
    <scope>NUCLEOTIDE SEQUENCE [LARGE SCALE GENOMIC DNA]</scope>
    <source>
        <strain evidence="2 3">SC2</strain>
        <plasmid evidence="3">pSC2</plasmid>
    </source>
</reference>
<keyword evidence="1" id="KW-0812">Transmembrane</keyword>
<dbReference type="PATRIC" id="fig|886882.15.peg.5683"/>
<protein>
    <submittedName>
        <fullName evidence="2">Uncharacterized protein</fullName>
    </submittedName>
</protein>
<dbReference type="HOGENOM" id="CLU_2772067_0_0_9"/>
<keyword evidence="1" id="KW-0472">Membrane</keyword>
<feature type="transmembrane region" description="Helical" evidence="1">
    <location>
        <begin position="23"/>
        <end position="47"/>
    </location>
</feature>
<keyword evidence="2" id="KW-0614">Plasmid</keyword>
<dbReference type="EMBL" id="CP002214">
    <property type="protein sequence ID" value="AKA44368.1"/>
    <property type="molecule type" value="Genomic_DNA"/>
</dbReference>
<gene>
    <name evidence="2" type="ORF">PPSC2_26885</name>
</gene>
<evidence type="ECO:0000256" key="1">
    <source>
        <dbReference type="SAM" id="Phobius"/>
    </source>
</evidence>
<dbReference type="AlphaFoldDB" id="A0A0D5ZCM9"/>
<organism evidence="2 3">
    <name type="scientific">Paenibacillus polymyxa (strain SC2)</name>
    <name type="common">Bacillus polymyxa</name>
    <dbReference type="NCBI Taxonomy" id="886882"/>
    <lineage>
        <taxon>Bacteria</taxon>
        <taxon>Bacillati</taxon>
        <taxon>Bacillota</taxon>
        <taxon>Bacilli</taxon>
        <taxon>Bacillales</taxon>
        <taxon>Paenibacillaceae</taxon>
        <taxon>Paenibacillus</taxon>
    </lineage>
</organism>
<geneLocation type="plasmid" evidence="2 3">
    <name>pSC2</name>
</geneLocation>
<evidence type="ECO:0000313" key="3">
    <source>
        <dbReference type="Proteomes" id="UP000006868"/>
    </source>
</evidence>
<evidence type="ECO:0000313" key="2">
    <source>
        <dbReference type="EMBL" id="AKA44368.1"/>
    </source>
</evidence>